<organism evidence="1 2">
    <name type="scientific">Araneus ventricosus</name>
    <name type="common">Orbweaver spider</name>
    <name type="synonym">Epeira ventricosa</name>
    <dbReference type="NCBI Taxonomy" id="182803"/>
    <lineage>
        <taxon>Eukaryota</taxon>
        <taxon>Metazoa</taxon>
        <taxon>Ecdysozoa</taxon>
        <taxon>Arthropoda</taxon>
        <taxon>Chelicerata</taxon>
        <taxon>Arachnida</taxon>
        <taxon>Araneae</taxon>
        <taxon>Araneomorphae</taxon>
        <taxon>Entelegynae</taxon>
        <taxon>Araneoidea</taxon>
        <taxon>Araneidae</taxon>
        <taxon>Araneus</taxon>
    </lineage>
</organism>
<dbReference type="EMBL" id="BGPR01000049">
    <property type="protein sequence ID" value="GBL86620.1"/>
    <property type="molecule type" value="Genomic_DNA"/>
</dbReference>
<proteinExistence type="predicted"/>
<evidence type="ECO:0000313" key="1">
    <source>
        <dbReference type="EMBL" id="GBL86620.1"/>
    </source>
</evidence>
<sequence>MTTQTTLSNWVGHQFNFTEIYSSRLSDYGPFIKRRGRKKKFMYSKTASEIKSKLIISSAVIKEKRTSASSEVGHQEFISACQALIRTMTKKLLIWGATLSN</sequence>
<comment type="caution">
    <text evidence="1">The sequence shown here is derived from an EMBL/GenBank/DDBJ whole genome shotgun (WGS) entry which is preliminary data.</text>
</comment>
<gene>
    <name evidence="1" type="ORF">AVEN_194865_1</name>
</gene>
<evidence type="ECO:0000313" key="2">
    <source>
        <dbReference type="Proteomes" id="UP000499080"/>
    </source>
</evidence>
<dbReference type="Proteomes" id="UP000499080">
    <property type="component" value="Unassembled WGS sequence"/>
</dbReference>
<name>A0A4Y2B354_ARAVE</name>
<dbReference type="AlphaFoldDB" id="A0A4Y2B354"/>
<protein>
    <submittedName>
        <fullName evidence="1">Uncharacterized protein</fullName>
    </submittedName>
</protein>
<accession>A0A4Y2B354</accession>
<reference evidence="1 2" key="1">
    <citation type="journal article" date="2019" name="Sci. Rep.">
        <title>Orb-weaving spider Araneus ventricosus genome elucidates the spidroin gene catalogue.</title>
        <authorList>
            <person name="Kono N."/>
            <person name="Nakamura H."/>
            <person name="Ohtoshi R."/>
            <person name="Moran D.A.P."/>
            <person name="Shinohara A."/>
            <person name="Yoshida Y."/>
            <person name="Fujiwara M."/>
            <person name="Mori M."/>
            <person name="Tomita M."/>
            <person name="Arakawa K."/>
        </authorList>
    </citation>
    <scope>NUCLEOTIDE SEQUENCE [LARGE SCALE GENOMIC DNA]</scope>
</reference>
<keyword evidence="2" id="KW-1185">Reference proteome</keyword>